<dbReference type="AlphaFoldDB" id="A0A543EUE0"/>
<dbReference type="InterPro" id="IPR040442">
    <property type="entry name" value="Pyrv_kinase-like_dom_sf"/>
</dbReference>
<feature type="domain" description="HpcH/HpaI aldolase/citrate lyase" evidence="4">
    <location>
        <begin position="15"/>
        <end position="234"/>
    </location>
</feature>
<gene>
    <name evidence="5" type="ORF">FB391_2656</name>
</gene>
<evidence type="ECO:0000259" key="4">
    <source>
        <dbReference type="Pfam" id="PF03328"/>
    </source>
</evidence>
<dbReference type="Proteomes" id="UP000320235">
    <property type="component" value="Unassembled WGS sequence"/>
</dbReference>
<comment type="caution">
    <text evidence="5">The sequence shown here is derived from an EMBL/GenBank/DDBJ whole genome shotgun (WGS) entry which is preliminary data.</text>
</comment>
<dbReference type="Pfam" id="PF03328">
    <property type="entry name" value="HpcH_HpaI"/>
    <property type="match status" value="1"/>
</dbReference>
<comment type="similarity">
    <text evidence="1">Belongs to the HpcH/HpaI aldolase family.</text>
</comment>
<keyword evidence="6" id="KW-1185">Reference proteome</keyword>
<dbReference type="InterPro" id="IPR005000">
    <property type="entry name" value="Aldolase/citrate-lyase_domain"/>
</dbReference>
<dbReference type="InterPro" id="IPR015813">
    <property type="entry name" value="Pyrv/PenolPyrv_kinase-like_dom"/>
</dbReference>
<evidence type="ECO:0000313" key="5">
    <source>
        <dbReference type="EMBL" id="TQM25195.1"/>
    </source>
</evidence>
<keyword evidence="2" id="KW-0479">Metal-binding</keyword>
<sequence length="257" mass="26578">MNVFPGLPADRAALGTWIKLPAIESIELMAEAGMDLVVIDLEHSSLSIETASVLTSVALGRGLVPFVRIPDQSPTWIQRCLDFGAHGIVVPHVDSLDQALRVRSAARFEPRGRRGMGPTSRAGGWNLRGPADYVASAERVKVIVQIESAAGLAALPSMLAQQAVDGVLVGAADLSMSLGLTMDHPQVAAHMLEVLDQCLAHDVPCAIAGSADGSAAAEFAHRGFSAVIAGNDATMLGAAARAVVDSAGIPRPVVGTP</sequence>
<dbReference type="InterPro" id="IPR050251">
    <property type="entry name" value="HpcH-HpaI_aldolase"/>
</dbReference>
<evidence type="ECO:0000256" key="3">
    <source>
        <dbReference type="ARBA" id="ARBA00023239"/>
    </source>
</evidence>
<dbReference type="PANTHER" id="PTHR30502">
    <property type="entry name" value="2-KETO-3-DEOXY-L-RHAMNONATE ALDOLASE"/>
    <property type="match status" value="1"/>
</dbReference>
<accession>A0A543EUE0</accession>
<dbReference type="GO" id="GO:0016832">
    <property type="term" value="F:aldehyde-lyase activity"/>
    <property type="evidence" value="ECO:0007669"/>
    <property type="project" value="TreeGrafter"/>
</dbReference>
<proteinExistence type="inferred from homology"/>
<evidence type="ECO:0000256" key="2">
    <source>
        <dbReference type="ARBA" id="ARBA00022723"/>
    </source>
</evidence>
<dbReference type="EMBL" id="VFPE01000003">
    <property type="protein sequence ID" value="TQM25195.1"/>
    <property type="molecule type" value="Genomic_DNA"/>
</dbReference>
<keyword evidence="3" id="KW-0456">Lyase</keyword>
<evidence type="ECO:0000256" key="1">
    <source>
        <dbReference type="ARBA" id="ARBA00005568"/>
    </source>
</evidence>
<reference evidence="5 6" key="1">
    <citation type="submission" date="2019-06" db="EMBL/GenBank/DDBJ databases">
        <title>Sequencing the genomes of 1000 actinobacteria strains.</title>
        <authorList>
            <person name="Klenk H.-P."/>
        </authorList>
    </citation>
    <scope>NUCLEOTIDE SEQUENCE [LARGE SCALE GENOMIC DNA]</scope>
    <source>
        <strain evidence="5 6">DSM 105492</strain>
    </source>
</reference>
<dbReference type="SUPFAM" id="SSF51621">
    <property type="entry name" value="Phosphoenolpyruvate/pyruvate domain"/>
    <property type="match status" value="1"/>
</dbReference>
<evidence type="ECO:0000313" key="6">
    <source>
        <dbReference type="Proteomes" id="UP000320235"/>
    </source>
</evidence>
<dbReference type="PANTHER" id="PTHR30502:SF0">
    <property type="entry name" value="PHOSPHOENOLPYRUVATE CARBOXYLASE FAMILY PROTEIN"/>
    <property type="match status" value="1"/>
</dbReference>
<organism evidence="5 6">
    <name type="scientific">Microbacterium kyungheense</name>
    <dbReference type="NCBI Taxonomy" id="1263636"/>
    <lineage>
        <taxon>Bacteria</taxon>
        <taxon>Bacillati</taxon>
        <taxon>Actinomycetota</taxon>
        <taxon>Actinomycetes</taxon>
        <taxon>Micrococcales</taxon>
        <taxon>Microbacteriaceae</taxon>
        <taxon>Microbacterium</taxon>
    </lineage>
</organism>
<dbReference type="GO" id="GO:0005737">
    <property type="term" value="C:cytoplasm"/>
    <property type="evidence" value="ECO:0007669"/>
    <property type="project" value="TreeGrafter"/>
</dbReference>
<dbReference type="GO" id="GO:0046872">
    <property type="term" value="F:metal ion binding"/>
    <property type="evidence" value="ECO:0007669"/>
    <property type="project" value="UniProtKB-KW"/>
</dbReference>
<dbReference type="Gene3D" id="3.20.20.60">
    <property type="entry name" value="Phosphoenolpyruvate-binding domains"/>
    <property type="match status" value="1"/>
</dbReference>
<name>A0A543EUE0_9MICO</name>
<dbReference type="RefSeq" id="WP_185843064.1">
    <property type="nucleotide sequence ID" value="NZ_BAABLH010000002.1"/>
</dbReference>
<protein>
    <submittedName>
        <fullName evidence="5">4-hydroxy-2-oxoheptanedioate aldolase</fullName>
    </submittedName>
</protein>